<feature type="chain" id="PRO_5030906937" evidence="1">
    <location>
        <begin position="27"/>
        <end position="210"/>
    </location>
</feature>
<keyword evidence="1" id="KW-0732">Signal</keyword>
<evidence type="ECO:0000256" key="1">
    <source>
        <dbReference type="SAM" id="SignalP"/>
    </source>
</evidence>
<gene>
    <name evidence="2" type="ORF">TMSB3V08_LOCUS2702</name>
</gene>
<dbReference type="AlphaFoldDB" id="A0A7R9E1P4"/>
<dbReference type="EMBL" id="OB793031">
    <property type="protein sequence ID" value="CAD7425799.1"/>
    <property type="molecule type" value="Genomic_DNA"/>
</dbReference>
<proteinExistence type="predicted"/>
<sequence length="210" mass="23131">MESGNCKMRVRTCLLLWIWCIVGVSSEGYTDVEILTLEQQQHTTISWASVPPPVIGGVTEIAGGVIVGRAQVLTRGHSPYLVREDLVIERTGELVIEPGVEVRFSSMVGLTVRGVLTARLSAVICQSAPKKPRGYCTNNTKGLSAIQTEKAVKRQTCLRKSARPYMSRRTGLWSFKQWSSALYSFSRVLHTPCTLNGSNIAYGQIIQDTT</sequence>
<protein>
    <submittedName>
        <fullName evidence="2">Uncharacterized protein</fullName>
    </submittedName>
</protein>
<feature type="signal peptide" evidence="1">
    <location>
        <begin position="1"/>
        <end position="26"/>
    </location>
</feature>
<evidence type="ECO:0000313" key="2">
    <source>
        <dbReference type="EMBL" id="CAD7425799.1"/>
    </source>
</evidence>
<name>A0A7R9E1P4_9NEOP</name>
<reference evidence="2" key="1">
    <citation type="submission" date="2020-11" db="EMBL/GenBank/DDBJ databases">
        <authorList>
            <person name="Tran Van P."/>
        </authorList>
    </citation>
    <scope>NUCLEOTIDE SEQUENCE</scope>
</reference>
<organism evidence="2">
    <name type="scientific">Timema monikensis</name>
    <dbReference type="NCBI Taxonomy" id="170555"/>
    <lineage>
        <taxon>Eukaryota</taxon>
        <taxon>Metazoa</taxon>
        <taxon>Ecdysozoa</taxon>
        <taxon>Arthropoda</taxon>
        <taxon>Hexapoda</taxon>
        <taxon>Insecta</taxon>
        <taxon>Pterygota</taxon>
        <taxon>Neoptera</taxon>
        <taxon>Polyneoptera</taxon>
        <taxon>Phasmatodea</taxon>
        <taxon>Timematodea</taxon>
        <taxon>Timematoidea</taxon>
        <taxon>Timematidae</taxon>
        <taxon>Timema</taxon>
    </lineage>
</organism>
<accession>A0A7R9E1P4</accession>